<dbReference type="EMBL" id="PGVE01000057">
    <property type="protein sequence ID" value="PLS03388.1"/>
    <property type="molecule type" value="Genomic_DNA"/>
</dbReference>
<evidence type="ECO:0000256" key="1">
    <source>
        <dbReference type="SAM" id="Phobius"/>
    </source>
</evidence>
<gene>
    <name evidence="2" type="ORF">CVD27_15055</name>
</gene>
<dbReference type="AlphaFoldDB" id="A0A2N5HD05"/>
<keyword evidence="1" id="KW-0472">Membrane</keyword>
<dbReference type="RefSeq" id="WP_101648726.1">
    <property type="nucleotide sequence ID" value="NZ_PGVE01000057.1"/>
</dbReference>
<dbReference type="Proteomes" id="UP000234950">
    <property type="component" value="Unassembled WGS sequence"/>
</dbReference>
<accession>A0A2N5HD05</accession>
<keyword evidence="3" id="KW-1185">Reference proteome</keyword>
<keyword evidence="1" id="KW-1133">Transmembrane helix</keyword>
<sequence length="255" mass="28067">MAQKTKSSLSRRKFIQNSSYVAGGLIGGGLLGGLGGIVGRDIFGSKTATTTTTQTKSVADESYNHAFMYFTNPAQFEVLKAAIDRIYPEDENGPGATGLGVHFFIDHQLAGAYGHNAREYMQGPFAPGSNFQGYQSPLKRHQVFDVGLAGLQSYSQSQYKKDFPDITDDQKDTVLKAFADGKVPLKGVTSKTFFNILRALTLEGVYSDPLYGGNRDMEGWKMKKFPGSQMAYIQQIESKKFQTIKPQSLNKHFNS</sequence>
<evidence type="ECO:0000313" key="2">
    <source>
        <dbReference type="EMBL" id="PLS03388.1"/>
    </source>
</evidence>
<dbReference type="InterPro" id="IPR027056">
    <property type="entry name" value="Gluconate_2DH_su3"/>
</dbReference>
<reference evidence="2 3" key="1">
    <citation type="submission" date="2017-11" db="EMBL/GenBank/DDBJ databases">
        <title>Comparitive Functional Genomics of Dry Heat Resistant strains isolated from the Viking Spacecraft.</title>
        <authorList>
            <person name="Seuylemezian A."/>
            <person name="Cooper K."/>
            <person name="Vaishampayan P."/>
        </authorList>
    </citation>
    <scope>NUCLEOTIDE SEQUENCE [LARGE SCALE GENOMIC DNA]</scope>
    <source>
        <strain evidence="2 3">V32-6</strain>
    </source>
</reference>
<keyword evidence="1" id="KW-0812">Transmembrane</keyword>
<proteinExistence type="predicted"/>
<protein>
    <submittedName>
        <fullName evidence="2">Dehydrogenase</fullName>
    </submittedName>
</protein>
<evidence type="ECO:0000313" key="3">
    <source>
        <dbReference type="Proteomes" id="UP000234950"/>
    </source>
</evidence>
<dbReference type="OrthoDB" id="8400810at2"/>
<comment type="caution">
    <text evidence="2">The sequence shown here is derived from an EMBL/GenBank/DDBJ whole genome shotgun (WGS) entry which is preliminary data.</text>
</comment>
<organism evidence="2 3">
    <name type="scientific">Neobacillus cucumis</name>
    <dbReference type="NCBI Taxonomy" id="1740721"/>
    <lineage>
        <taxon>Bacteria</taxon>
        <taxon>Bacillati</taxon>
        <taxon>Bacillota</taxon>
        <taxon>Bacilli</taxon>
        <taxon>Bacillales</taxon>
        <taxon>Bacillaceae</taxon>
        <taxon>Neobacillus</taxon>
    </lineage>
</organism>
<name>A0A2N5HD05_9BACI</name>
<dbReference type="Pfam" id="PF13618">
    <property type="entry name" value="Gluconate_2-dh3"/>
    <property type="match status" value="1"/>
</dbReference>
<feature type="transmembrane region" description="Helical" evidence="1">
    <location>
        <begin position="20"/>
        <end position="39"/>
    </location>
</feature>